<reference evidence="2 3" key="1">
    <citation type="submission" date="2021-04" db="EMBL/GenBank/DDBJ databases">
        <title>Nocardia tengchongensis.</title>
        <authorList>
            <person name="Zhuang k."/>
            <person name="Ran Y."/>
            <person name="Li W."/>
        </authorList>
    </citation>
    <scope>NUCLEOTIDE SEQUENCE [LARGE SCALE GENOMIC DNA]</scope>
    <source>
        <strain evidence="2 3">CFH S0057</strain>
    </source>
</reference>
<organism evidence="2 3">
    <name type="scientific">Nocardia tengchongensis</name>
    <dbReference type="NCBI Taxonomy" id="2055889"/>
    <lineage>
        <taxon>Bacteria</taxon>
        <taxon>Bacillati</taxon>
        <taxon>Actinomycetota</taxon>
        <taxon>Actinomycetes</taxon>
        <taxon>Mycobacteriales</taxon>
        <taxon>Nocardiaceae</taxon>
        <taxon>Nocardia</taxon>
    </lineage>
</organism>
<evidence type="ECO:0000256" key="1">
    <source>
        <dbReference type="SAM" id="MobiDB-lite"/>
    </source>
</evidence>
<dbReference type="EMBL" id="CP074371">
    <property type="protein sequence ID" value="QVI19602.1"/>
    <property type="molecule type" value="Genomic_DNA"/>
</dbReference>
<protein>
    <submittedName>
        <fullName evidence="2">Uncharacterized protein</fullName>
    </submittedName>
</protein>
<accession>A0ABX8CJN2</accession>
<evidence type="ECO:0000313" key="2">
    <source>
        <dbReference type="EMBL" id="QVI19602.1"/>
    </source>
</evidence>
<gene>
    <name evidence="2" type="ORF">KHQ06_24935</name>
</gene>
<name>A0ABX8CJN2_9NOCA</name>
<feature type="compositionally biased region" description="Pro residues" evidence="1">
    <location>
        <begin position="108"/>
        <end position="129"/>
    </location>
</feature>
<dbReference type="Proteomes" id="UP000683310">
    <property type="component" value="Chromosome"/>
</dbReference>
<dbReference type="RefSeq" id="WP_213555634.1">
    <property type="nucleotide sequence ID" value="NZ_JBHZDI010000095.1"/>
</dbReference>
<keyword evidence="3" id="KW-1185">Reference proteome</keyword>
<proteinExistence type="predicted"/>
<evidence type="ECO:0000313" key="3">
    <source>
        <dbReference type="Proteomes" id="UP000683310"/>
    </source>
</evidence>
<sequence>MSDSQPRDPADERAILAKLLSANADFVAEVLRPAPEVPPPSVMAALRAARSLDGVVDDVLRSLVRQARDEGRTWAEIGEIFGTSRQAAFQRFGGPAAGIQIPPMHSTPPIPPVPPLPPMPGVPPMPSMPEMPSMPGMPDWSKVPGMPQVPGWPFGGPQHPPGPEHHNGPDARGPHGPEPRRDEPGA</sequence>
<feature type="region of interest" description="Disordered" evidence="1">
    <location>
        <begin position="108"/>
        <end position="186"/>
    </location>
</feature>
<feature type="compositionally biased region" description="Basic and acidic residues" evidence="1">
    <location>
        <begin position="162"/>
        <end position="186"/>
    </location>
</feature>